<dbReference type="InterPro" id="IPR013452">
    <property type="entry name" value="Xylose_isom_bac"/>
</dbReference>
<evidence type="ECO:0000313" key="10">
    <source>
        <dbReference type="Proteomes" id="UP000198406"/>
    </source>
</evidence>
<dbReference type="PRINTS" id="PR00688">
    <property type="entry name" value="XYLOSISMRASE"/>
</dbReference>
<evidence type="ECO:0000256" key="8">
    <source>
        <dbReference type="RuleBase" id="RU000609"/>
    </source>
</evidence>
<keyword evidence="4 8" id="KW-0479">Metal-binding</keyword>
<dbReference type="AlphaFoldDB" id="A0A1Z5JBW8"/>
<dbReference type="OrthoDB" id="1730074at2759"/>
<keyword evidence="3 8" id="KW-0859">Xylose metabolism</keyword>
<evidence type="ECO:0000256" key="1">
    <source>
        <dbReference type="ARBA" id="ARBA00005765"/>
    </source>
</evidence>
<dbReference type="NCBIfam" id="TIGR02630">
    <property type="entry name" value="xylose_isom_A"/>
    <property type="match status" value="1"/>
</dbReference>
<evidence type="ECO:0000256" key="5">
    <source>
        <dbReference type="ARBA" id="ARBA00023235"/>
    </source>
</evidence>
<dbReference type="PROSITE" id="PS51415">
    <property type="entry name" value="XYLOSE_ISOMERASE"/>
    <property type="match status" value="1"/>
</dbReference>
<dbReference type="InterPro" id="IPR001998">
    <property type="entry name" value="Xylose_isomerase"/>
</dbReference>
<sequence>MTDFFNAPKIVYQGPHSQDPLSFRHYNANEMILGKPMKEWLKFSVCFWHTLVGGGGSDPFGDKTLQRPWEEEEEEDDAALLDPLALAKRRIDVLFEFLTKLGVEYYTFHDIDVAPTGNSLEEFQHNLAMIGDYLLEKQQQTGVQLLWGTQNLFTNPRYMNGAMTNPDVHVFCYAAAQIQTMMDLIHKLKGSHHVFWGGREGYQTLLNTDLKKECDHMAAMYRMAVAYKQKKGYTAKFLLEPKPREPTKHQYDYDAQTAMAFLHEYGLSEHFQLNIEPNHTTLAGHSSEHDIAMASAYNMLGSIDCNTGDPILGWDVDLFPMNVQETAAIMGVVIRQGGLSGGLNFDAKVRRESVDPIDLFYAHIGSMDCYALGLRKAAAMHEQGVLRQMLQQRYLTWSEDMGQKIEDGEATLEECAEYAKKKGEPALISGRQELYEVIRNQNLYPTN</sequence>
<evidence type="ECO:0000256" key="3">
    <source>
        <dbReference type="ARBA" id="ARBA00022629"/>
    </source>
</evidence>
<proteinExistence type="inferred from homology"/>
<keyword evidence="10" id="KW-1185">Reference proteome</keyword>
<organism evidence="9 10">
    <name type="scientific">Fistulifera solaris</name>
    <name type="common">Oleaginous diatom</name>
    <dbReference type="NCBI Taxonomy" id="1519565"/>
    <lineage>
        <taxon>Eukaryota</taxon>
        <taxon>Sar</taxon>
        <taxon>Stramenopiles</taxon>
        <taxon>Ochrophyta</taxon>
        <taxon>Bacillariophyta</taxon>
        <taxon>Bacillariophyceae</taxon>
        <taxon>Bacillariophycidae</taxon>
        <taxon>Naviculales</taxon>
        <taxon>Naviculaceae</taxon>
        <taxon>Fistulifera</taxon>
    </lineage>
</organism>
<evidence type="ECO:0000256" key="4">
    <source>
        <dbReference type="ARBA" id="ARBA00022723"/>
    </source>
</evidence>
<evidence type="ECO:0000256" key="2">
    <source>
        <dbReference type="ARBA" id="ARBA00011958"/>
    </source>
</evidence>
<dbReference type="GO" id="GO:0009045">
    <property type="term" value="F:xylose isomerase activity"/>
    <property type="evidence" value="ECO:0007669"/>
    <property type="project" value="UniProtKB-EC"/>
</dbReference>
<gene>
    <name evidence="9" type="ORF">FisN_22Lh055</name>
</gene>
<comment type="catalytic activity">
    <reaction evidence="7 8">
        <text>alpha-D-xylose = alpha-D-xylulofuranose</text>
        <dbReference type="Rhea" id="RHEA:22816"/>
        <dbReference type="ChEBI" id="CHEBI:28518"/>
        <dbReference type="ChEBI" id="CHEBI:188998"/>
        <dbReference type="EC" id="5.3.1.5"/>
    </reaction>
</comment>
<comment type="caution">
    <text evidence="9">The sequence shown here is derived from an EMBL/GenBank/DDBJ whole genome shotgun (WGS) entry which is preliminary data.</text>
</comment>
<dbReference type="GO" id="GO:0042732">
    <property type="term" value="P:D-xylose metabolic process"/>
    <property type="evidence" value="ECO:0007669"/>
    <property type="project" value="UniProtKB-KW"/>
</dbReference>
<evidence type="ECO:0000256" key="6">
    <source>
        <dbReference type="ARBA" id="ARBA00023277"/>
    </source>
</evidence>
<evidence type="ECO:0000313" key="9">
    <source>
        <dbReference type="EMBL" id="GAX11382.1"/>
    </source>
</evidence>
<protein>
    <recommendedName>
        <fullName evidence="2 8">Xylose isomerase</fullName>
        <ecNumber evidence="2 8">5.3.1.5</ecNumber>
    </recommendedName>
</protein>
<dbReference type="PANTHER" id="PTHR48408">
    <property type="match status" value="1"/>
</dbReference>
<keyword evidence="5 8" id="KW-0413">Isomerase</keyword>
<dbReference type="Gene3D" id="3.20.20.150">
    <property type="entry name" value="Divalent-metal-dependent TIM barrel enzymes"/>
    <property type="match status" value="1"/>
</dbReference>
<keyword evidence="6 8" id="KW-0119">Carbohydrate metabolism</keyword>
<dbReference type="PANTHER" id="PTHR48408:SF1">
    <property type="entry name" value="XYLOSE ISOMERASE"/>
    <property type="match status" value="1"/>
</dbReference>
<comment type="similarity">
    <text evidence="1 8">Belongs to the xylose isomerase family.</text>
</comment>
<dbReference type="InParanoid" id="A0A1Z5JBW8"/>
<dbReference type="EMBL" id="BDSP01000041">
    <property type="protein sequence ID" value="GAX11382.1"/>
    <property type="molecule type" value="Genomic_DNA"/>
</dbReference>
<dbReference type="Proteomes" id="UP000198406">
    <property type="component" value="Unassembled WGS sequence"/>
</dbReference>
<dbReference type="InterPro" id="IPR036237">
    <property type="entry name" value="Xyl_isomerase-like_sf"/>
</dbReference>
<name>A0A1Z5JBW8_FISSO</name>
<dbReference type="EC" id="5.3.1.5" evidence="2 8"/>
<dbReference type="NCBIfam" id="NF003998">
    <property type="entry name" value="PRK05474.1"/>
    <property type="match status" value="1"/>
</dbReference>
<dbReference type="HAMAP" id="MF_00455">
    <property type="entry name" value="Xylose_isom_A"/>
    <property type="match status" value="1"/>
</dbReference>
<evidence type="ECO:0000256" key="7">
    <source>
        <dbReference type="ARBA" id="ARBA00033659"/>
    </source>
</evidence>
<dbReference type="GO" id="GO:0046872">
    <property type="term" value="F:metal ion binding"/>
    <property type="evidence" value="ECO:0007669"/>
    <property type="project" value="UniProtKB-KW"/>
</dbReference>
<accession>A0A1Z5JBW8</accession>
<dbReference type="SUPFAM" id="SSF51658">
    <property type="entry name" value="Xylose isomerase-like"/>
    <property type="match status" value="1"/>
</dbReference>
<reference evidence="9 10" key="1">
    <citation type="journal article" date="2015" name="Plant Cell">
        <title>Oil accumulation by the oleaginous diatom Fistulifera solaris as revealed by the genome and transcriptome.</title>
        <authorList>
            <person name="Tanaka T."/>
            <person name="Maeda Y."/>
            <person name="Veluchamy A."/>
            <person name="Tanaka M."/>
            <person name="Abida H."/>
            <person name="Marechal E."/>
            <person name="Bowler C."/>
            <person name="Muto M."/>
            <person name="Sunaga Y."/>
            <person name="Tanaka M."/>
            <person name="Yoshino T."/>
            <person name="Taniguchi T."/>
            <person name="Fukuda Y."/>
            <person name="Nemoto M."/>
            <person name="Matsumoto M."/>
            <person name="Wong P.S."/>
            <person name="Aburatani S."/>
            <person name="Fujibuchi W."/>
        </authorList>
    </citation>
    <scope>NUCLEOTIDE SEQUENCE [LARGE SCALE GENOMIC DNA]</scope>
    <source>
        <strain evidence="9 10">JPCC DA0580</strain>
    </source>
</reference>